<accession>K9GZQ6</accession>
<dbReference type="RefSeq" id="WP_009539951.1">
    <property type="nucleotide sequence ID" value="NZ_ANHY01000006.1"/>
</dbReference>
<sequence length="52" mass="5941">MPLYNVVWKSAFSGATGVLSSPVGRYLAEFRAAQERRAQPHMTWWVEPAAYR</sequence>
<protein>
    <submittedName>
        <fullName evidence="1">Uncharacterized protein</fullName>
    </submittedName>
</protein>
<organism evidence="1 2">
    <name type="scientific">Caenispirillum salinarum AK4</name>
    <dbReference type="NCBI Taxonomy" id="1238182"/>
    <lineage>
        <taxon>Bacteria</taxon>
        <taxon>Pseudomonadati</taxon>
        <taxon>Pseudomonadota</taxon>
        <taxon>Alphaproteobacteria</taxon>
        <taxon>Rhodospirillales</taxon>
        <taxon>Novispirillaceae</taxon>
        <taxon>Caenispirillum</taxon>
    </lineage>
</organism>
<dbReference type="EMBL" id="ANHY01000006">
    <property type="protein sequence ID" value="EKV31470.1"/>
    <property type="molecule type" value="Genomic_DNA"/>
</dbReference>
<reference evidence="1 2" key="1">
    <citation type="journal article" date="2013" name="Genome Announc.">
        <title>Draft Genome Sequence of an Alphaproteobacterium, Caenispirillum salinarum AK4(T), Isolated from a Solar Saltern.</title>
        <authorList>
            <person name="Khatri I."/>
            <person name="Singh A."/>
            <person name="Korpole S."/>
            <person name="Pinnaka A.K."/>
            <person name="Subramanian S."/>
        </authorList>
    </citation>
    <scope>NUCLEOTIDE SEQUENCE [LARGE SCALE GENOMIC DNA]</scope>
    <source>
        <strain evidence="1 2">AK4</strain>
    </source>
</reference>
<evidence type="ECO:0000313" key="2">
    <source>
        <dbReference type="Proteomes" id="UP000009881"/>
    </source>
</evidence>
<gene>
    <name evidence="1" type="ORF">C882_3843</name>
</gene>
<proteinExistence type="predicted"/>
<keyword evidence="2" id="KW-1185">Reference proteome</keyword>
<evidence type="ECO:0000313" key="1">
    <source>
        <dbReference type="EMBL" id="EKV31470.1"/>
    </source>
</evidence>
<dbReference type="AlphaFoldDB" id="K9GZQ6"/>
<dbReference type="Proteomes" id="UP000009881">
    <property type="component" value="Unassembled WGS sequence"/>
</dbReference>
<comment type="caution">
    <text evidence="1">The sequence shown here is derived from an EMBL/GenBank/DDBJ whole genome shotgun (WGS) entry which is preliminary data.</text>
</comment>
<name>K9GZQ6_9PROT</name>